<dbReference type="EMBL" id="FN324804">
    <property type="protein sequence ID" value="CAX80528.1"/>
    <property type="molecule type" value="mRNA"/>
</dbReference>
<reference evidence="1" key="2">
    <citation type="submission" date="2009-03" db="EMBL/GenBank/DDBJ databases">
        <authorList>
            <person name="Gang L."/>
        </authorList>
    </citation>
    <scope>NUCLEOTIDE SEQUENCE</scope>
    <source>
        <strain evidence="1">Anhui</strain>
    </source>
</reference>
<protein>
    <submittedName>
        <fullName evidence="1">Uncharacterized protein</fullName>
    </submittedName>
</protein>
<name>C7TSF1_SCHJA</name>
<accession>C7TSF1</accession>
<dbReference type="AlphaFoldDB" id="C7TSF1"/>
<evidence type="ECO:0000313" key="1">
    <source>
        <dbReference type="EMBL" id="CAX80527.1"/>
    </source>
</evidence>
<reference evidence="1" key="1">
    <citation type="journal article" date="2009" name="Nature">
        <title>The Schistosoma japonicum genome reveals features of host-parasite interplay.</title>
        <authorList>
            <person name="Liu F."/>
            <person name="Zhou Y."/>
            <person name="Wang Z.Q."/>
            <person name="Lu G."/>
            <person name="Zheng H."/>
            <person name="Brindley P.J."/>
            <person name="McManus D.P."/>
            <person name="Blair D."/>
            <person name="Zhang Q.H."/>
            <person name="Zhong Y."/>
            <person name="Wang S."/>
            <person name="Han Z.G."/>
            <person name="Chen Z."/>
        </authorList>
    </citation>
    <scope>NUCLEOTIDE SEQUENCE</scope>
    <source>
        <strain evidence="1">Anhui</strain>
    </source>
</reference>
<sequence>MYWPGYTIDNVHTNQTTDYSCHRNEVITTTTNFYTISNLIKLIPTCFKEMIFSQIINDAKTTCCE</sequence>
<organism evidence="1">
    <name type="scientific">Schistosoma japonicum</name>
    <name type="common">Blood fluke</name>
    <dbReference type="NCBI Taxonomy" id="6182"/>
    <lineage>
        <taxon>Eukaryota</taxon>
        <taxon>Metazoa</taxon>
        <taxon>Spiralia</taxon>
        <taxon>Lophotrochozoa</taxon>
        <taxon>Platyhelminthes</taxon>
        <taxon>Trematoda</taxon>
        <taxon>Digenea</taxon>
        <taxon>Strigeidida</taxon>
        <taxon>Schistosomatoidea</taxon>
        <taxon>Schistosomatidae</taxon>
        <taxon>Schistosoma</taxon>
    </lineage>
</organism>
<proteinExistence type="evidence at transcript level"/>
<dbReference type="EMBL" id="FN324803">
    <property type="protein sequence ID" value="CAX80527.1"/>
    <property type="molecule type" value="mRNA"/>
</dbReference>